<evidence type="ECO:0000313" key="2">
    <source>
        <dbReference type="Proteomes" id="UP000287651"/>
    </source>
</evidence>
<comment type="caution">
    <text evidence="1">The sequence shown here is derived from an EMBL/GenBank/DDBJ whole genome shotgun (WGS) entry which is preliminary data.</text>
</comment>
<dbReference type="PANTHER" id="PTHR34129:SF1">
    <property type="entry name" value="DUF952 DOMAIN-CONTAINING PROTEIN"/>
    <property type="match status" value="1"/>
</dbReference>
<proteinExistence type="predicted"/>
<organism evidence="1 2">
    <name type="scientific">Ensete ventricosum</name>
    <name type="common">Abyssinian banana</name>
    <name type="synonym">Musa ensete</name>
    <dbReference type="NCBI Taxonomy" id="4639"/>
    <lineage>
        <taxon>Eukaryota</taxon>
        <taxon>Viridiplantae</taxon>
        <taxon>Streptophyta</taxon>
        <taxon>Embryophyta</taxon>
        <taxon>Tracheophyta</taxon>
        <taxon>Spermatophyta</taxon>
        <taxon>Magnoliopsida</taxon>
        <taxon>Liliopsida</taxon>
        <taxon>Zingiberales</taxon>
        <taxon>Musaceae</taxon>
        <taxon>Ensete</taxon>
    </lineage>
</organism>
<dbReference type="InterPro" id="IPR009297">
    <property type="entry name" value="DUF952"/>
</dbReference>
<dbReference type="EMBL" id="AMZH03000014">
    <property type="protein sequence ID" value="RRT86113.1"/>
    <property type="molecule type" value="Genomic_DNA"/>
</dbReference>
<name>A0A427BCG0_ENSVE</name>
<dbReference type="SUPFAM" id="SSF56399">
    <property type="entry name" value="ADP-ribosylation"/>
    <property type="match status" value="1"/>
</dbReference>
<dbReference type="PANTHER" id="PTHR34129">
    <property type="entry name" value="BLR1139 PROTEIN"/>
    <property type="match status" value="1"/>
</dbReference>
<evidence type="ECO:0000313" key="1">
    <source>
        <dbReference type="EMBL" id="RRT86113.1"/>
    </source>
</evidence>
<sequence length="214" mass="24770">MGLGRIQRNQQISSWSQATTHLCDVPGEDWALITGRSEGIVAPPSLPLTGEALQDEMGYLELGTRTEEWRRGHYKDYTCTLLYRIQFNQEFDKLIGWLNPVVWIRDRRNGSDQSVKRVPVFIVIPRFDVVCFNLVQVRMVLNNFFRGREDLYLLQIDATKLGEELIYEAAEDTYFPHFYGPDRSYRPLSLDVVSKAEKLELKNAEFTCSLLDQA</sequence>
<dbReference type="Proteomes" id="UP000287651">
    <property type="component" value="Unassembled WGS sequence"/>
</dbReference>
<accession>A0A427BCG0</accession>
<reference evidence="1 2" key="1">
    <citation type="journal article" date="2014" name="Agronomy (Basel)">
        <title>A Draft Genome Sequence for Ensete ventricosum, the Drought-Tolerant Tree Against Hunger.</title>
        <authorList>
            <person name="Harrison J."/>
            <person name="Moore K.A."/>
            <person name="Paszkiewicz K."/>
            <person name="Jones T."/>
            <person name="Grant M."/>
            <person name="Ambacheew D."/>
            <person name="Muzemil S."/>
            <person name="Studholme D.J."/>
        </authorList>
    </citation>
    <scope>NUCLEOTIDE SEQUENCE [LARGE SCALE GENOMIC DNA]</scope>
</reference>
<dbReference type="Pfam" id="PF06108">
    <property type="entry name" value="DUF952"/>
    <property type="match status" value="1"/>
</dbReference>
<dbReference type="Gene3D" id="3.20.170.20">
    <property type="entry name" value="Protein of unknown function DUF952"/>
    <property type="match status" value="1"/>
</dbReference>
<gene>
    <name evidence="1" type="ORF">B296_00000737</name>
</gene>
<dbReference type="AlphaFoldDB" id="A0A427BCG0"/>
<protein>
    <submittedName>
        <fullName evidence="1">Uncharacterized protein</fullName>
    </submittedName>
</protein>